<dbReference type="AlphaFoldDB" id="A0AAV2C2G4"/>
<keyword evidence="3" id="KW-1185">Reference proteome</keyword>
<sequence length="113" mass="12807">MKPESNEVWKGHDLHIISLSLESCLILNGDSSDCRSSATQVVLQLQPSTAASYLILNYLLIVVIQLPVNFTLSMVTVIFKIIWALSRSESKFIPFWSRTLKDNTRLCGLIDYF</sequence>
<dbReference type="Proteomes" id="UP001497382">
    <property type="component" value="Unassembled WGS sequence"/>
</dbReference>
<organism evidence="2 3">
    <name type="scientific">Larinioides sclopetarius</name>
    <dbReference type="NCBI Taxonomy" id="280406"/>
    <lineage>
        <taxon>Eukaryota</taxon>
        <taxon>Metazoa</taxon>
        <taxon>Ecdysozoa</taxon>
        <taxon>Arthropoda</taxon>
        <taxon>Chelicerata</taxon>
        <taxon>Arachnida</taxon>
        <taxon>Araneae</taxon>
        <taxon>Araneomorphae</taxon>
        <taxon>Entelegynae</taxon>
        <taxon>Araneoidea</taxon>
        <taxon>Araneidae</taxon>
        <taxon>Larinioides</taxon>
    </lineage>
</organism>
<feature type="transmembrane region" description="Helical" evidence="1">
    <location>
        <begin position="55"/>
        <end position="83"/>
    </location>
</feature>
<protein>
    <submittedName>
        <fullName evidence="2">Uncharacterized protein</fullName>
    </submittedName>
</protein>
<keyword evidence="1" id="KW-1133">Transmembrane helix</keyword>
<evidence type="ECO:0000313" key="2">
    <source>
        <dbReference type="EMBL" id="CAL1301804.1"/>
    </source>
</evidence>
<reference evidence="2 3" key="1">
    <citation type="submission" date="2024-04" db="EMBL/GenBank/DDBJ databases">
        <authorList>
            <person name="Rising A."/>
            <person name="Reimegard J."/>
            <person name="Sonavane S."/>
            <person name="Akerstrom W."/>
            <person name="Nylinder S."/>
            <person name="Hedman E."/>
            <person name="Kallberg Y."/>
        </authorList>
    </citation>
    <scope>NUCLEOTIDE SEQUENCE [LARGE SCALE GENOMIC DNA]</scope>
</reference>
<accession>A0AAV2C2G4</accession>
<keyword evidence="1" id="KW-0812">Transmembrane</keyword>
<proteinExistence type="predicted"/>
<gene>
    <name evidence="2" type="ORF">LARSCL_LOCUS22709</name>
</gene>
<evidence type="ECO:0000313" key="3">
    <source>
        <dbReference type="Proteomes" id="UP001497382"/>
    </source>
</evidence>
<keyword evidence="1" id="KW-0472">Membrane</keyword>
<evidence type="ECO:0000256" key="1">
    <source>
        <dbReference type="SAM" id="Phobius"/>
    </source>
</evidence>
<dbReference type="EMBL" id="CAXIEN010000855">
    <property type="protein sequence ID" value="CAL1301804.1"/>
    <property type="molecule type" value="Genomic_DNA"/>
</dbReference>
<comment type="caution">
    <text evidence="2">The sequence shown here is derived from an EMBL/GenBank/DDBJ whole genome shotgun (WGS) entry which is preliminary data.</text>
</comment>
<name>A0AAV2C2G4_9ARAC</name>